<evidence type="ECO:0000313" key="2">
    <source>
        <dbReference type="Proteomes" id="UP000199263"/>
    </source>
</evidence>
<reference evidence="1 2" key="1">
    <citation type="submission" date="2016-10" db="EMBL/GenBank/DDBJ databases">
        <authorList>
            <person name="de Groot N.N."/>
        </authorList>
    </citation>
    <scope>NUCLEOTIDE SEQUENCE [LARGE SCALE GENOMIC DNA]</scope>
    <source>
        <strain evidence="1 2">DSM 12992</strain>
    </source>
</reference>
<gene>
    <name evidence="1" type="ORF">SAMN05421842_1137</name>
</gene>
<keyword evidence="2" id="KW-1185">Reference proteome</keyword>
<evidence type="ECO:0000313" key="1">
    <source>
        <dbReference type="EMBL" id="SFC90438.1"/>
    </source>
</evidence>
<dbReference type="EMBL" id="FOMG01000013">
    <property type="protein sequence ID" value="SFC90438.1"/>
    <property type="molecule type" value="Genomic_DNA"/>
</dbReference>
<dbReference type="RefSeq" id="WP_090091316.1">
    <property type="nucleotide sequence ID" value="NZ_FOMG01000013.1"/>
</dbReference>
<dbReference type="Proteomes" id="UP000199263">
    <property type="component" value="Unassembled WGS sequence"/>
</dbReference>
<protein>
    <submittedName>
        <fullName evidence="1">Uncharacterized protein</fullName>
    </submittedName>
</protein>
<sequence length="336" mass="37050">MAKIPYIDNVNVVSPICEGIAPATASIDVRPEIKLWSLKESHTEVENPGKGDDISFVLVFGNDGELPCPADTTNPTLEDTLDISSPIDLKLMSFCISDQYELWVVAEDGVVLTTPYQVLRCEIFESGIYQLQLRKKVDEGPATPYFAVPCHFICCIAMLFQIEFPACDPCPDDCHNRPLINPSFENDFVGWNKVDNQQPNTITQEQLFNCSSSSTNFAPHAGNYFALLTTDGANATTALYQTISVCPGDTIQGWAFFCTQEAVSRTPDVANIRIIRSDGSTENIPFTRNSNGGSDSVWQPWSYTFLNGGIYTLRAEVINNNNVVLSYLGVDDISLV</sequence>
<dbReference type="AlphaFoldDB" id="A0A1I1N4N0"/>
<dbReference type="Gene3D" id="2.60.120.260">
    <property type="entry name" value="Galactose-binding domain-like"/>
    <property type="match status" value="1"/>
</dbReference>
<dbReference type="OrthoDB" id="1914174at2"/>
<organism evidence="1 2">
    <name type="scientific">Clostridium uliginosum</name>
    <dbReference type="NCBI Taxonomy" id="119641"/>
    <lineage>
        <taxon>Bacteria</taxon>
        <taxon>Bacillati</taxon>
        <taxon>Bacillota</taxon>
        <taxon>Clostridia</taxon>
        <taxon>Eubacteriales</taxon>
        <taxon>Clostridiaceae</taxon>
        <taxon>Clostridium</taxon>
    </lineage>
</organism>
<name>A0A1I1N4N0_9CLOT</name>
<accession>A0A1I1N4N0</accession>
<proteinExistence type="predicted"/>